<keyword evidence="2" id="KW-1185">Reference proteome</keyword>
<sequence length="63" mass="7022">MKCIDWLCATIKLKKGPNSVSSNCECKGHSRKRGTKLSLTNPKASGQLWEKSLSLNYFHGRIA</sequence>
<protein>
    <submittedName>
        <fullName evidence="1">Uncharacterized protein</fullName>
    </submittedName>
</protein>
<gene>
    <name evidence="1" type="ORF">ABG768_003109</name>
</gene>
<name>A0AAW2A5R3_CULAL</name>
<dbReference type="AlphaFoldDB" id="A0AAW2A5R3"/>
<evidence type="ECO:0000313" key="1">
    <source>
        <dbReference type="EMBL" id="KAK9968805.1"/>
    </source>
</evidence>
<organism evidence="1 2">
    <name type="scientific">Culter alburnus</name>
    <name type="common">Topmouth culter</name>
    <dbReference type="NCBI Taxonomy" id="194366"/>
    <lineage>
        <taxon>Eukaryota</taxon>
        <taxon>Metazoa</taxon>
        <taxon>Chordata</taxon>
        <taxon>Craniata</taxon>
        <taxon>Vertebrata</taxon>
        <taxon>Euteleostomi</taxon>
        <taxon>Actinopterygii</taxon>
        <taxon>Neopterygii</taxon>
        <taxon>Teleostei</taxon>
        <taxon>Ostariophysi</taxon>
        <taxon>Cypriniformes</taxon>
        <taxon>Xenocyprididae</taxon>
        <taxon>Xenocypridinae</taxon>
        <taxon>Culter</taxon>
    </lineage>
</organism>
<dbReference type="EMBL" id="JAWDJR010000010">
    <property type="protein sequence ID" value="KAK9968805.1"/>
    <property type="molecule type" value="Genomic_DNA"/>
</dbReference>
<evidence type="ECO:0000313" key="2">
    <source>
        <dbReference type="Proteomes" id="UP001479290"/>
    </source>
</evidence>
<proteinExistence type="predicted"/>
<accession>A0AAW2A5R3</accession>
<comment type="caution">
    <text evidence="1">The sequence shown here is derived from an EMBL/GenBank/DDBJ whole genome shotgun (WGS) entry which is preliminary data.</text>
</comment>
<feature type="non-terminal residue" evidence="1">
    <location>
        <position position="63"/>
    </location>
</feature>
<reference evidence="1 2" key="1">
    <citation type="submission" date="2024-05" db="EMBL/GenBank/DDBJ databases">
        <title>A high-quality chromosomal-level genome assembly of Topmouth culter (Culter alburnus).</title>
        <authorList>
            <person name="Zhao H."/>
        </authorList>
    </citation>
    <scope>NUCLEOTIDE SEQUENCE [LARGE SCALE GENOMIC DNA]</scope>
    <source>
        <strain evidence="1">CATC2023</strain>
        <tissue evidence="1">Muscle</tissue>
    </source>
</reference>
<dbReference type="Proteomes" id="UP001479290">
    <property type="component" value="Unassembled WGS sequence"/>
</dbReference>